<name>A0A7J0E9B9_9ERIC</name>
<accession>A0A7J0E9B9</accession>
<keyword evidence="2" id="KW-1185">Reference proteome</keyword>
<sequence>MLESNYSISPPLPAMTNWMFNLPSVVGDCGRNKANASPALKIQPPQAFFTTTTSCNNLDLKIRGKLGVQLVTGSRSKVYASACIQVMRWGMVVAVGMLEGSWWCSSVTVAVVAFWGYGGWWRMGIAAGGE</sequence>
<dbReference type="AlphaFoldDB" id="A0A7J0E9B9"/>
<comment type="caution">
    <text evidence="1">The sequence shown here is derived from an EMBL/GenBank/DDBJ whole genome shotgun (WGS) entry which is preliminary data.</text>
</comment>
<evidence type="ECO:0000313" key="2">
    <source>
        <dbReference type="Proteomes" id="UP000585474"/>
    </source>
</evidence>
<dbReference type="EMBL" id="BJWL01000002">
    <property type="protein sequence ID" value="GFY82975.1"/>
    <property type="molecule type" value="Genomic_DNA"/>
</dbReference>
<proteinExistence type="predicted"/>
<reference evidence="1 2" key="1">
    <citation type="submission" date="2019-07" db="EMBL/GenBank/DDBJ databases">
        <title>De Novo Assembly of kiwifruit Actinidia rufa.</title>
        <authorList>
            <person name="Sugita-Konishi S."/>
            <person name="Sato K."/>
            <person name="Mori E."/>
            <person name="Abe Y."/>
            <person name="Kisaki G."/>
            <person name="Hamano K."/>
            <person name="Suezawa K."/>
            <person name="Otani M."/>
            <person name="Fukuda T."/>
            <person name="Manabe T."/>
            <person name="Gomi K."/>
            <person name="Tabuchi M."/>
            <person name="Akimitsu K."/>
            <person name="Kataoka I."/>
        </authorList>
    </citation>
    <scope>NUCLEOTIDE SEQUENCE [LARGE SCALE GENOMIC DNA]</scope>
    <source>
        <strain evidence="2">cv. Fuchu</strain>
    </source>
</reference>
<gene>
    <name evidence="1" type="ORF">Acr_02g0012150</name>
</gene>
<protein>
    <submittedName>
        <fullName evidence="1">Uncharacterized protein</fullName>
    </submittedName>
</protein>
<evidence type="ECO:0000313" key="1">
    <source>
        <dbReference type="EMBL" id="GFY82975.1"/>
    </source>
</evidence>
<organism evidence="1 2">
    <name type="scientific">Actinidia rufa</name>
    <dbReference type="NCBI Taxonomy" id="165716"/>
    <lineage>
        <taxon>Eukaryota</taxon>
        <taxon>Viridiplantae</taxon>
        <taxon>Streptophyta</taxon>
        <taxon>Embryophyta</taxon>
        <taxon>Tracheophyta</taxon>
        <taxon>Spermatophyta</taxon>
        <taxon>Magnoliopsida</taxon>
        <taxon>eudicotyledons</taxon>
        <taxon>Gunneridae</taxon>
        <taxon>Pentapetalae</taxon>
        <taxon>asterids</taxon>
        <taxon>Ericales</taxon>
        <taxon>Actinidiaceae</taxon>
        <taxon>Actinidia</taxon>
    </lineage>
</organism>
<dbReference type="Proteomes" id="UP000585474">
    <property type="component" value="Unassembled WGS sequence"/>
</dbReference>